<keyword evidence="4" id="KW-1185">Reference proteome</keyword>
<comment type="caution">
    <text evidence="3">The sequence shown here is derived from an EMBL/GenBank/DDBJ whole genome shotgun (WGS) entry which is preliminary data.</text>
</comment>
<organism evidence="3 4">
    <name type="scientific">Chrysochromulina tobinii</name>
    <dbReference type="NCBI Taxonomy" id="1460289"/>
    <lineage>
        <taxon>Eukaryota</taxon>
        <taxon>Haptista</taxon>
        <taxon>Haptophyta</taxon>
        <taxon>Prymnesiophyceae</taxon>
        <taxon>Prymnesiales</taxon>
        <taxon>Chrysochromulinaceae</taxon>
        <taxon>Chrysochromulina</taxon>
    </lineage>
</organism>
<dbReference type="InterPro" id="IPR015655">
    <property type="entry name" value="PP2C"/>
</dbReference>
<evidence type="ECO:0000313" key="3">
    <source>
        <dbReference type="EMBL" id="KOO30683.1"/>
    </source>
</evidence>
<protein>
    <submittedName>
        <fullName evidence="3">Protein phosphatase</fullName>
    </submittedName>
</protein>
<dbReference type="OrthoDB" id="10264738at2759"/>
<dbReference type="GO" id="GO:0004722">
    <property type="term" value="F:protein serine/threonine phosphatase activity"/>
    <property type="evidence" value="ECO:0007669"/>
    <property type="project" value="InterPro"/>
</dbReference>
<dbReference type="SUPFAM" id="SSF81606">
    <property type="entry name" value="PP2C-like"/>
    <property type="match status" value="1"/>
</dbReference>
<evidence type="ECO:0000259" key="2">
    <source>
        <dbReference type="PROSITE" id="PS51746"/>
    </source>
</evidence>
<dbReference type="SMART" id="SM00332">
    <property type="entry name" value="PP2Cc"/>
    <property type="match status" value="1"/>
</dbReference>
<feature type="domain" description="PPM-type phosphatase" evidence="2">
    <location>
        <begin position="23"/>
        <end position="289"/>
    </location>
</feature>
<feature type="region of interest" description="Disordered" evidence="1">
    <location>
        <begin position="440"/>
        <end position="469"/>
    </location>
</feature>
<dbReference type="PANTHER" id="PTHR13832">
    <property type="entry name" value="PROTEIN PHOSPHATASE 2C"/>
    <property type="match status" value="1"/>
</dbReference>
<evidence type="ECO:0000313" key="4">
    <source>
        <dbReference type="Proteomes" id="UP000037460"/>
    </source>
</evidence>
<accession>A0A0M0JX19</accession>
<sequence>MGAALPKPVCTTVLERHGSPDFRVGLAEMNGWRMNMEDAHVVHTGDGEGFFGILDGHGSAECSAWCAQRLHEVLAADGCPANDAAAKKMCLDIDAAFLRTGKSGGTTAAMCAVRRPAPGGKYRLHVINAGDSRVLLSRANGSIVDGGGTDGGLTTDHKPNHPVERERIERCGGQVVLAAGGVHRVNGDLSVSRGFGDGEYKKTGGPSQEDRPVTANPEMGHFECDSSDFLVIVCDGVSEGAFTNAEVCELAAKVLKETNGDAAKAAEAVILRAFDRNSKDNISCMIVLFGGPPAGSKGAMGRHRESSTSFSAGNAPAAFTMGKQRELQPGSLVGSENASFVKAYVVMCERGGMSFAEATEKRFELLLKRKGTPAAREEDETELELIGKPEGAEGSAQRKAWFEQWAKRCQERSDEDGDGAGVGSGPMDQLAMMRMLMQVMQPGGEGPGGGIHGRGGAAGRGRGRGRGGR</sequence>
<dbReference type="Gene3D" id="3.60.40.10">
    <property type="entry name" value="PPM-type phosphatase domain"/>
    <property type="match status" value="1"/>
</dbReference>
<feature type="compositionally biased region" description="Gly residues" evidence="1">
    <location>
        <begin position="443"/>
        <end position="460"/>
    </location>
</feature>
<dbReference type="PANTHER" id="PTHR13832:SF827">
    <property type="entry name" value="PROTEIN PHOSPHATASE 1L"/>
    <property type="match status" value="1"/>
</dbReference>
<dbReference type="InterPro" id="IPR001932">
    <property type="entry name" value="PPM-type_phosphatase-like_dom"/>
</dbReference>
<dbReference type="InterPro" id="IPR036457">
    <property type="entry name" value="PPM-type-like_dom_sf"/>
</dbReference>
<gene>
    <name evidence="3" type="ORF">Ctob_004980</name>
</gene>
<reference evidence="4" key="1">
    <citation type="journal article" date="2015" name="PLoS Genet.">
        <title>Genome Sequence and Transcriptome Analyses of Chrysochromulina tobin: Metabolic Tools for Enhanced Algal Fitness in the Prominent Order Prymnesiales (Haptophyceae).</title>
        <authorList>
            <person name="Hovde B.T."/>
            <person name="Deodato C.R."/>
            <person name="Hunsperger H.M."/>
            <person name="Ryken S.A."/>
            <person name="Yost W."/>
            <person name="Jha R.K."/>
            <person name="Patterson J."/>
            <person name="Monnat R.J. Jr."/>
            <person name="Barlow S.B."/>
            <person name="Starkenburg S.R."/>
            <person name="Cattolico R.A."/>
        </authorList>
    </citation>
    <scope>NUCLEOTIDE SEQUENCE</scope>
    <source>
        <strain evidence="4">CCMP291</strain>
    </source>
</reference>
<dbReference type="Pfam" id="PF00481">
    <property type="entry name" value="PP2C"/>
    <property type="match status" value="1"/>
</dbReference>
<name>A0A0M0JX19_9EUKA</name>
<evidence type="ECO:0000256" key="1">
    <source>
        <dbReference type="SAM" id="MobiDB-lite"/>
    </source>
</evidence>
<dbReference type="PROSITE" id="PS51746">
    <property type="entry name" value="PPM_2"/>
    <property type="match status" value="1"/>
</dbReference>
<dbReference type="Proteomes" id="UP000037460">
    <property type="component" value="Unassembled WGS sequence"/>
</dbReference>
<proteinExistence type="predicted"/>
<dbReference type="CDD" id="cd00143">
    <property type="entry name" value="PP2Cc"/>
    <property type="match status" value="1"/>
</dbReference>
<dbReference type="AlphaFoldDB" id="A0A0M0JX19"/>
<dbReference type="EMBL" id="JWZX01002180">
    <property type="protein sequence ID" value="KOO30683.1"/>
    <property type="molecule type" value="Genomic_DNA"/>
</dbReference>